<evidence type="ECO:0000259" key="1">
    <source>
        <dbReference type="Pfam" id="PF13456"/>
    </source>
</evidence>
<organism evidence="2 3">
    <name type="scientific">Arabidopsis suecica</name>
    <name type="common">Swedish thale-cress</name>
    <name type="synonym">Cardaminopsis suecica</name>
    <dbReference type="NCBI Taxonomy" id="45249"/>
    <lineage>
        <taxon>Eukaryota</taxon>
        <taxon>Viridiplantae</taxon>
        <taxon>Streptophyta</taxon>
        <taxon>Embryophyta</taxon>
        <taxon>Tracheophyta</taxon>
        <taxon>Spermatophyta</taxon>
        <taxon>Magnoliopsida</taxon>
        <taxon>eudicotyledons</taxon>
        <taxon>Gunneridae</taxon>
        <taxon>Pentapetalae</taxon>
        <taxon>rosids</taxon>
        <taxon>malvids</taxon>
        <taxon>Brassicales</taxon>
        <taxon>Brassicaceae</taxon>
        <taxon>Camelineae</taxon>
        <taxon>Arabidopsis</taxon>
    </lineage>
</organism>
<dbReference type="Proteomes" id="UP000694251">
    <property type="component" value="Chromosome 9"/>
</dbReference>
<dbReference type="GO" id="GO:0003676">
    <property type="term" value="F:nucleic acid binding"/>
    <property type="evidence" value="ECO:0007669"/>
    <property type="project" value="InterPro"/>
</dbReference>
<dbReference type="EMBL" id="JAEFBJ010000009">
    <property type="protein sequence ID" value="KAG7571562.1"/>
    <property type="molecule type" value="Genomic_DNA"/>
</dbReference>
<protein>
    <submittedName>
        <fullName evidence="2">Ribonuclease H domain</fullName>
    </submittedName>
</protein>
<dbReference type="GO" id="GO:0004523">
    <property type="term" value="F:RNA-DNA hybrid ribonuclease activity"/>
    <property type="evidence" value="ECO:0007669"/>
    <property type="project" value="InterPro"/>
</dbReference>
<comment type="caution">
    <text evidence="2">The sequence shown here is derived from an EMBL/GenBank/DDBJ whole genome shotgun (WGS) entry which is preliminary data.</text>
</comment>
<accession>A0A8T2ABD5</accession>
<gene>
    <name evidence="2" type="ORF">ISN44_As09g000030</name>
</gene>
<dbReference type="InterPro" id="IPR002156">
    <property type="entry name" value="RNaseH_domain"/>
</dbReference>
<reference evidence="2 3" key="1">
    <citation type="submission" date="2020-12" db="EMBL/GenBank/DDBJ databases">
        <title>Concerted genomic and epigenomic changes stabilize Arabidopsis allopolyploids.</title>
        <authorList>
            <person name="Chen Z."/>
        </authorList>
    </citation>
    <scope>NUCLEOTIDE SEQUENCE [LARGE SCALE GENOMIC DNA]</scope>
    <source>
        <strain evidence="2">As9502</strain>
        <tissue evidence="2">Leaf</tissue>
    </source>
</reference>
<dbReference type="PANTHER" id="PTHR48475:SF1">
    <property type="entry name" value="RNASE H TYPE-1 DOMAIN-CONTAINING PROTEIN"/>
    <property type="match status" value="1"/>
</dbReference>
<dbReference type="OrthoDB" id="8022549at2759"/>
<evidence type="ECO:0000313" key="2">
    <source>
        <dbReference type="EMBL" id="KAG7571562.1"/>
    </source>
</evidence>
<feature type="domain" description="RNase H type-1" evidence="1">
    <location>
        <begin position="668"/>
        <end position="710"/>
    </location>
</feature>
<sequence length="850" mass="96549">MGILIVAMEACYIIGVPKPLELILDRVSPKTLSTFAGYPNRERMLISYLPNQDDNWLPHWFLVKMTPTTINGSSNTLPTKWSLKIAIQAHPPMTKEFAEFFKIVIEGETFWNSFTIDRIHEASRLARMRPLGKLHSLPPPALVKGLSSRARKMKRINARPCWLTTVASIVPVKCLLRGQLLAMVPLELHHLGKTLLELRLLAMPFFGLPRGVLGSDFTCRMRPSQTLTTIEHLGIISIKEGNRAKLISSSGPQSSLHGHEPSTSPRGTIYFASGNRLLCLGEQTTSPRGTVYLASRDISLLFVSIRFAITIDIIFRETLRQMNIGMSQVTLTPRQVLRFLGETIMTLRTIQLLVKAGGITKIVDFSVTVQSTIYNAVMGTQWLNLIRDVASTYHLYLKNSKMCFMEAHKLQNLVTDSKSKVNHKKAKIGQSEKKVLSKQLWQLQIEETREENKPTSDLVVSVCLDDKQLEMYLGKTMEVYIHDMLIKSLEENDHVAYLRDYFWQLSVHNVNLFPATCRFLVRSGEFLGYLVTHRGIEANPKQIDVLLKMASPQNKSEVQRLTGRVAALNRFIPRSTYKCLAFYGTLWGNKKYEWPDRCEEAFQELKRYMANPPELAKPIVGEPLYLYIAVSDATDLADFLVELPTEDTKESPSNATWTLHVDGSSPKQGSSVEYKALVAGLNLAWVLKINKLRAFYDSQLVANQFNGEYIARDERMEAYRDCYRRKRENYRAVIQAQYFGDQIHRAVTGPGVPVIEYLVTVIRLPTVIEHLFTLIPMEVECIFMVHSPDDNPNGYELASEHSDACRKDLLNIISMPSGFSDESHEESPADMESCNEMERDNRANIDNICY</sequence>
<proteinExistence type="predicted"/>
<evidence type="ECO:0000313" key="3">
    <source>
        <dbReference type="Proteomes" id="UP000694251"/>
    </source>
</evidence>
<name>A0A8T2ABD5_ARASU</name>
<keyword evidence="3" id="KW-1185">Reference proteome</keyword>
<dbReference type="PANTHER" id="PTHR48475">
    <property type="entry name" value="RIBONUCLEASE H"/>
    <property type="match status" value="1"/>
</dbReference>
<dbReference type="AlphaFoldDB" id="A0A8T2ABD5"/>
<dbReference type="Pfam" id="PF13456">
    <property type="entry name" value="RVT_3"/>
    <property type="match status" value="1"/>
</dbReference>